<dbReference type="PATRIC" id="fig|937777.3.peg.474"/>
<dbReference type="EMBL" id="CP003382">
    <property type="protein sequence ID" value="AFZ66064.1"/>
    <property type="molecule type" value="Genomic_DNA"/>
</dbReference>
<dbReference type="AlphaFoldDB" id="K9ZXZ3"/>
<keyword evidence="2" id="KW-1185">Reference proteome</keyword>
<name>K9ZXZ3_DEIPD</name>
<dbReference type="RefSeq" id="WP_015234374.1">
    <property type="nucleotide sequence ID" value="NC_019793.1"/>
</dbReference>
<proteinExistence type="predicted"/>
<organism evidence="1 2">
    <name type="scientific">Deinococcus peraridilitoris (strain DSM 19664 / LMG 22246 / CIP 109416 / KR-200)</name>
    <dbReference type="NCBI Taxonomy" id="937777"/>
    <lineage>
        <taxon>Bacteria</taxon>
        <taxon>Thermotogati</taxon>
        <taxon>Deinococcota</taxon>
        <taxon>Deinococci</taxon>
        <taxon>Deinococcales</taxon>
        <taxon>Deinococcaceae</taxon>
        <taxon>Deinococcus</taxon>
    </lineage>
</organism>
<evidence type="ECO:0000313" key="1">
    <source>
        <dbReference type="EMBL" id="AFZ66064.1"/>
    </source>
</evidence>
<dbReference type="STRING" id="937777.Deipe_0468"/>
<dbReference type="HOGENOM" id="CLU_1966937_0_0_0"/>
<sequence length="127" mass="13907">MKKTTAQSAVTGLSAALGRQRDTLTLLNWKGEELNVIVAKASLNELVDFQERMGGLTGEVSKEQALELQTLLVNVLADRTVGVTREHVQEWARFLEVDEMTTVLTTIVTGQVPDPNAHRPQLNPTGV</sequence>
<accession>K9ZXZ3</accession>
<gene>
    <name evidence="1" type="ordered locus">Deipe_0468</name>
</gene>
<evidence type="ECO:0000313" key="2">
    <source>
        <dbReference type="Proteomes" id="UP000010467"/>
    </source>
</evidence>
<reference evidence="2" key="1">
    <citation type="submission" date="2012-03" db="EMBL/GenBank/DDBJ databases">
        <title>Complete sequence of chromosome of Deinococcus peraridilitoris DSM 19664.</title>
        <authorList>
            <person name="Lucas S."/>
            <person name="Copeland A."/>
            <person name="Lapidus A."/>
            <person name="Glavina del Rio T."/>
            <person name="Dalin E."/>
            <person name="Tice H."/>
            <person name="Bruce D."/>
            <person name="Goodwin L."/>
            <person name="Pitluck S."/>
            <person name="Peters L."/>
            <person name="Mikhailova N."/>
            <person name="Lu M."/>
            <person name="Kyrpides N."/>
            <person name="Mavromatis K."/>
            <person name="Ivanova N."/>
            <person name="Brettin T."/>
            <person name="Detter J.C."/>
            <person name="Han C."/>
            <person name="Larimer F."/>
            <person name="Land M."/>
            <person name="Hauser L."/>
            <person name="Markowitz V."/>
            <person name="Cheng J.-F."/>
            <person name="Hugenholtz P."/>
            <person name="Woyke T."/>
            <person name="Wu D."/>
            <person name="Pukall R."/>
            <person name="Steenblock K."/>
            <person name="Brambilla E."/>
            <person name="Klenk H.-P."/>
            <person name="Eisen J.A."/>
        </authorList>
    </citation>
    <scope>NUCLEOTIDE SEQUENCE [LARGE SCALE GENOMIC DNA]</scope>
    <source>
        <strain evidence="2">DSM 19664 / LMG 22246 / CIP 109416 / KR-200</strain>
    </source>
</reference>
<protein>
    <submittedName>
        <fullName evidence="1">Uncharacterized protein</fullName>
    </submittedName>
</protein>
<dbReference type="KEGG" id="dpd:Deipe_0468"/>
<dbReference type="Proteomes" id="UP000010467">
    <property type="component" value="Chromosome"/>
</dbReference>